<evidence type="ECO:0000259" key="19">
    <source>
        <dbReference type="PROSITE" id="PS51562"/>
    </source>
</evidence>
<dbReference type="GO" id="GO:0004482">
    <property type="term" value="F:mRNA 5'-cap (guanine-N7-)-methyltransferase activity"/>
    <property type="evidence" value="ECO:0007669"/>
    <property type="project" value="UniProtKB-EC"/>
</dbReference>
<dbReference type="Proteomes" id="UP001152885">
    <property type="component" value="Unassembled WGS sequence"/>
</dbReference>
<evidence type="ECO:0000256" key="1">
    <source>
        <dbReference type="ARBA" id="ARBA00003378"/>
    </source>
</evidence>
<dbReference type="InterPro" id="IPR029063">
    <property type="entry name" value="SAM-dependent_MTases_sf"/>
</dbReference>
<evidence type="ECO:0000256" key="2">
    <source>
        <dbReference type="ARBA" id="ARBA00004123"/>
    </source>
</evidence>
<evidence type="ECO:0000313" key="20">
    <source>
        <dbReference type="EMBL" id="CAI5758331.1"/>
    </source>
</evidence>
<evidence type="ECO:0000256" key="3">
    <source>
        <dbReference type="ARBA" id="ARBA00011926"/>
    </source>
</evidence>
<keyword evidence="8 15" id="KW-0694">RNA-binding</keyword>
<dbReference type="PROSITE" id="PS51562">
    <property type="entry name" value="RNA_CAP0_MT"/>
    <property type="match status" value="1"/>
</dbReference>
<dbReference type="OrthoDB" id="10248867at2759"/>
<comment type="similarity">
    <text evidence="15">Belongs to the class I-like SAM-binding methyltransferase superfamily. mRNA cap 0 methyltransferase family.</text>
</comment>
<feature type="binding site" evidence="16">
    <location>
        <position position="288"/>
    </location>
    <ligand>
        <name>S-adenosyl-L-methionine</name>
        <dbReference type="ChEBI" id="CHEBI:59789"/>
    </ligand>
</feature>
<accession>A0A9W4TWG4</accession>
<keyword evidence="9 15" id="KW-0506">mRNA capping</keyword>
<dbReference type="InterPro" id="IPR016899">
    <property type="entry name" value="mRNA_G-N7_MeTrfase_euk"/>
</dbReference>
<keyword evidence="7 15" id="KW-0949">S-adenosyl-L-methionine</keyword>
<dbReference type="InterPro" id="IPR004971">
    <property type="entry name" value="mRNA_G-N7_MeTrfase_dom"/>
</dbReference>
<protein>
    <recommendedName>
        <fullName evidence="14 15">mRNA cap guanine-N(7) methyltransferase</fullName>
        <ecNumber evidence="3 15">2.1.1.56</ecNumber>
    </recommendedName>
    <alternativeName>
        <fullName evidence="11 15">mRNA (guanine-N(7))-methyltransferase</fullName>
    </alternativeName>
    <alternativeName>
        <fullName evidence="12 15">mRNA cap methyltransferase</fullName>
    </alternativeName>
</protein>
<feature type="region of interest" description="Disordered" evidence="18">
    <location>
        <begin position="82"/>
        <end position="120"/>
    </location>
</feature>
<reference evidence="20" key="1">
    <citation type="submission" date="2022-12" db="EMBL/GenBank/DDBJ databases">
        <authorList>
            <person name="Brejova B."/>
        </authorList>
    </citation>
    <scope>NUCLEOTIDE SEQUENCE</scope>
</reference>
<dbReference type="Pfam" id="PF03291">
    <property type="entry name" value="mRNA_G-N7_MeTrfase"/>
    <property type="match status" value="1"/>
</dbReference>
<gene>
    <name evidence="20" type="ORF">CANVERA_P2845</name>
</gene>
<keyword evidence="4 15" id="KW-0489">Methyltransferase</keyword>
<name>A0A9W4TWG4_9ASCO</name>
<evidence type="ECO:0000256" key="17">
    <source>
        <dbReference type="PIRSR" id="PIRSR028762-2"/>
    </source>
</evidence>
<comment type="subcellular location">
    <subcellularLocation>
        <location evidence="2 15">Nucleus</location>
    </subcellularLocation>
</comment>
<dbReference type="Gene3D" id="3.40.50.150">
    <property type="entry name" value="Vaccinia Virus protein VP39"/>
    <property type="match status" value="1"/>
</dbReference>
<dbReference type="FunFam" id="3.40.50.150:FF:000280">
    <property type="entry name" value="mRNA cap guanine-N7 methyltransferase"/>
    <property type="match status" value="1"/>
</dbReference>
<evidence type="ECO:0000256" key="11">
    <source>
        <dbReference type="ARBA" id="ARBA00032772"/>
    </source>
</evidence>
<evidence type="ECO:0000313" key="21">
    <source>
        <dbReference type="Proteomes" id="UP001152885"/>
    </source>
</evidence>
<evidence type="ECO:0000256" key="14">
    <source>
        <dbReference type="ARBA" id="ARBA00049739"/>
    </source>
</evidence>
<feature type="binding site" evidence="16">
    <location>
        <position position="323"/>
    </location>
    <ligand>
        <name>S-adenosyl-L-methionine</name>
        <dbReference type="ChEBI" id="CHEBI:59789"/>
    </ligand>
</feature>
<feature type="site" description="mRNA cap binding" evidence="17">
    <location>
        <position position="485"/>
    </location>
</feature>
<evidence type="ECO:0000256" key="9">
    <source>
        <dbReference type="ARBA" id="ARBA00023042"/>
    </source>
</evidence>
<dbReference type="EC" id="2.1.1.56" evidence="3 15"/>
<feature type="site" description="mRNA cap binding" evidence="17">
    <location>
        <position position="233"/>
    </location>
</feature>
<feature type="site" description="mRNA cap binding" evidence="17">
    <location>
        <position position="417"/>
    </location>
</feature>
<feature type="region of interest" description="Disordered" evidence="18">
    <location>
        <begin position="1"/>
        <end position="45"/>
    </location>
</feature>
<evidence type="ECO:0000256" key="13">
    <source>
        <dbReference type="ARBA" id="ARBA00044712"/>
    </source>
</evidence>
<dbReference type="PIRSF" id="PIRSF028762">
    <property type="entry name" value="ABD1"/>
    <property type="match status" value="1"/>
</dbReference>
<dbReference type="PANTHER" id="PTHR12189:SF2">
    <property type="entry name" value="MRNA CAP GUANINE-N7 METHYLTRANSFERASE"/>
    <property type="match status" value="1"/>
</dbReference>
<dbReference type="InterPro" id="IPR039753">
    <property type="entry name" value="RG7MT1"/>
</dbReference>
<feature type="binding site" evidence="16">
    <location>
        <position position="201"/>
    </location>
    <ligand>
        <name>S-adenosyl-L-methionine</name>
        <dbReference type="ChEBI" id="CHEBI:59789"/>
    </ligand>
</feature>
<feature type="binding site" evidence="17">
    <location>
        <begin position="197"/>
        <end position="198"/>
    </location>
    <ligand>
        <name>mRNA</name>
        <dbReference type="ChEBI" id="CHEBI:33699"/>
    </ligand>
</feature>
<evidence type="ECO:0000256" key="12">
    <source>
        <dbReference type="ARBA" id="ARBA00033387"/>
    </source>
</evidence>
<comment type="function">
    <text evidence="1">Responsible for methylating the 5'-cap structure of mRNAs.</text>
</comment>
<feature type="compositionally biased region" description="Polar residues" evidence="18">
    <location>
        <begin position="19"/>
        <end position="40"/>
    </location>
</feature>
<keyword evidence="10 15" id="KW-0539">Nucleus</keyword>
<comment type="caution">
    <text evidence="20">The sequence shown here is derived from an EMBL/GenBank/DDBJ whole genome shotgun (WGS) entry which is preliminary data.</text>
</comment>
<keyword evidence="5 15" id="KW-0507">mRNA processing</keyword>
<evidence type="ECO:0000256" key="8">
    <source>
        <dbReference type="ARBA" id="ARBA00022884"/>
    </source>
</evidence>
<sequence>MTDYKKQKTDNNNNNNNNEGVNQFSRRGEESNSYLPSSIYANKPEKLPAWLEEKLHQDRKYDKYGTRQQLRDQNDRADAYAKYGAKETQNSRLNRLKRTKEESRQETPQEEEHDDDDDADEEEISPYIHLDVANPSVNHFHKKQQQPNYHTFQSKIYNKENKDIDSIVKMHYNQRTQQSKHQGSRTNSPIYKLRNFNNTIKYILLSNWGKQIDQHDNFTLLDLCCGKGGDLNKCEFIKINQYIGVDIANLSVKEAFERYSRQKARFKQFNNQRNSNRYNFEAYFATGDCFDEFIPNLLEPNFPGIIDRLFPVDVVSVQFSLHYAFETEEKVRTLLTNISRSLKSGGRFIGTIPSSDFIKDKIVKNQLIPNDKGKLGFGNELYSVTFDKEPSPDGIFRPPFGNKYNYWLRDAVDDVPEYVVPFETLRALCEEYDLVLKYKKNFQEIFTQEIPKYFKLLNRNLIEGLKRSDGKYGVEGEEKEAVAFYVGFVFEKSI</sequence>
<feature type="site" description="mRNA cap binding" evidence="17">
    <location>
        <position position="258"/>
    </location>
</feature>
<organism evidence="20 21">
    <name type="scientific">Candida verbasci</name>
    <dbReference type="NCBI Taxonomy" id="1227364"/>
    <lineage>
        <taxon>Eukaryota</taxon>
        <taxon>Fungi</taxon>
        <taxon>Dikarya</taxon>
        <taxon>Ascomycota</taxon>
        <taxon>Saccharomycotina</taxon>
        <taxon>Pichiomycetes</taxon>
        <taxon>Debaryomycetaceae</taxon>
        <taxon>Candida/Lodderomyces clade</taxon>
        <taxon>Candida</taxon>
    </lineage>
</organism>
<comment type="catalytic activity">
    <reaction evidence="13">
        <text>a 5'-end (5'-triphosphoguanosine)-ribonucleoside in mRNA + S-adenosyl-L-methionine = a 5'-end (N(7)-methyl 5'-triphosphoguanosine)-ribonucleoside in mRNA + S-adenosyl-L-homocysteine</text>
        <dbReference type="Rhea" id="RHEA:67008"/>
        <dbReference type="Rhea" id="RHEA-COMP:17166"/>
        <dbReference type="Rhea" id="RHEA-COMP:17167"/>
        <dbReference type="ChEBI" id="CHEBI:57856"/>
        <dbReference type="ChEBI" id="CHEBI:59789"/>
        <dbReference type="ChEBI" id="CHEBI:156461"/>
        <dbReference type="ChEBI" id="CHEBI:167617"/>
        <dbReference type="EC" id="2.1.1.56"/>
    </reaction>
</comment>
<dbReference type="GO" id="GO:0005634">
    <property type="term" value="C:nucleus"/>
    <property type="evidence" value="ECO:0007669"/>
    <property type="project" value="UniProtKB-SubCell"/>
</dbReference>
<dbReference type="SUPFAM" id="SSF53335">
    <property type="entry name" value="S-adenosyl-L-methionine-dependent methyltransferases"/>
    <property type="match status" value="1"/>
</dbReference>
<feature type="binding site" evidence="16">
    <location>
        <position position="246"/>
    </location>
    <ligand>
        <name>S-adenosyl-L-methionine</name>
        <dbReference type="ChEBI" id="CHEBI:59789"/>
    </ligand>
</feature>
<evidence type="ECO:0000256" key="5">
    <source>
        <dbReference type="ARBA" id="ARBA00022664"/>
    </source>
</evidence>
<evidence type="ECO:0000256" key="16">
    <source>
        <dbReference type="PIRSR" id="PIRSR028762-1"/>
    </source>
</evidence>
<evidence type="ECO:0000256" key="18">
    <source>
        <dbReference type="SAM" id="MobiDB-lite"/>
    </source>
</evidence>
<evidence type="ECO:0000256" key="4">
    <source>
        <dbReference type="ARBA" id="ARBA00022603"/>
    </source>
</evidence>
<feature type="domain" description="MRNA cap 0 methyltransferase" evidence="19">
    <location>
        <begin position="188"/>
        <end position="493"/>
    </location>
</feature>
<feature type="binding site" evidence="16">
    <location>
        <position position="224"/>
    </location>
    <ligand>
        <name>S-adenosyl-L-methionine</name>
        <dbReference type="ChEBI" id="CHEBI:59789"/>
    </ligand>
</feature>
<proteinExistence type="inferred from homology"/>
<feature type="compositionally biased region" description="Acidic residues" evidence="18">
    <location>
        <begin position="108"/>
        <end position="120"/>
    </location>
</feature>
<feature type="site" description="mRNA cap binding" evidence="17">
    <location>
        <position position="227"/>
    </location>
</feature>
<dbReference type="EMBL" id="CANTUO010000002">
    <property type="protein sequence ID" value="CAI5758331.1"/>
    <property type="molecule type" value="Genomic_DNA"/>
</dbReference>
<evidence type="ECO:0000256" key="6">
    <source>
        <dbReference type="ARBA" id="ARBA00022679"/>
    </source>
</evidence>
<dbReference type="AlphaFoldDB" id="A0A9W4TWG4"/>
<keyword evidence="6 15" id="KW-0808">Transferase</keyword>
<evidence type="ECO:0000256" key="15">
    <source>
        <dbReference type="PIRNR" id="PIRNR028762"/>
    </source>
</evidence>
<keyword evidence="21" id="KW-1185">Reference proteome</keyword>
<evidence type="ECO:0000256" key="10">
    <source>
        <dbReference type="ARBA" id="ARBA00023242"/>
    </source>
</evidence>
<dbReference type="GO" id="GO:0003723">
    <property type="term" value="F:RNA binding"/>
    <property type="evidence" value="ECO:0007669"/>
    <property type="project" value="UniProtKB-KW"/>
</dbReference>
<dbReference type="CDD" id="cd02440">
    <property type="entry name" value="AdoMet_MTases"/>
    <property type="match status" value="1"/>
</dbReference>
<feature type="binding site" evidence="16">
    <location>
        <position position="318"/>
    </location>
    <ligand>
        <name>S-adenosyl-L-methionine</name>
        <dbReference type="ChEBI" id="CHEBI:59789"/>
    </ligand>
</feature>
<feature type="site" description="mRNA cap binding" evidence="17">
    <location>
        <position position="322"/>
    </location>
</feature>
<dbReference type="PANTHER" id="PTHR12189">
    <property type="entry name" value="MRNA GUANINE-7- METHYLTRANSFERASE"/>
    <property type="match status" value="1"/>
</dbReference>
<evidence type="ECO:0000256" key="7">
    <source>
        <dbReference type="ARBA" id="ARBA00022691"/>
    </source>
</evidence>